<dbReference type="KEGG" id="aalt:CC77DRAFT_1064366"/>
<dbReference type="AlphaFoldDB" id="A0A177DE56"/>
<evidence type="ECO:0000256" key="1">
    <source>
        <dbReference type="SAM" id="MobiDB-lite"/>
    </source>
</evidence>
<proteinExistence type="predicted"/>
<accession>A0A177DE56</accession>
<organism evidence="3 4">
    <name type="scientific">Alternaria alternata</name>
    <name type="common">Alternaria rot fungus</name>
    <name type="synonym">Torula alternata</name>
    <dbReference type="NCBI Taxonomy" id="5599"/>
    <lineage>
        <taxon>Eukaryota</taxon>
        <taxon>Fungi</taxon>
        <taxon>Dikarya</taxon>
        <taxon>Ascomycota</taxon>
        <taxon>Pezizomycotina</taxon>
        <taxon>Dothideomycetes</taxon>
        <taxon>Pleosporomycetidae</taxon>
        <taxon>Pleosporales</taxon>
        <taxon>Pleosporineae</taxon>
        <taxon>Pleosporaceae</taxon>
        <taxon>Alternaria</taxon>
        <taxon>Alternaria sect. Alternaria</taxon>
        <taxon>Alternaria alternata complex</taxon>
    </lineage>
</organism>
<dbReference type="VEuPathDB" id="FungiDB:CC77DRAFT_1064366"/>
<reference evidence="3 4" key="1">
    <citation type="submission" date="2016-05" db="EMBL/GenBank/DDBJ databases">
        <title>Comparative analysis of secretome profiles of manganese(II)-oxidizing ascomycete fungi.</title>
        <authorList>
            <consortium name="DOE Joint Genome Institute"/>
            <person name="Zeiner C.A."/>
            <person name="Purvine S.O."/>
            <person name="Zink E.M."/>
            <person name="Wu S."/>
            <person name="Pasa-Tolic L."/>
            <person name="Chaput D.L."/>
            <person name="Haridas S."/>
            <person name="Grigoriev I.V."/>
            <person name="Santelli C.M."/>
            <person name="Hansel C.M."/>
        </authorList>
    </citation>
    <scope>NUCLEOTIDE SEQUENCE [LARGE SCALE GENOMIC DNA]</scope>
    <source>
        <strain evidence="3 4">SRC1lrK2f</strain>
    </source>
</reference>
<dbReference type="Proteomes" id="UP000077248">
    <property type="component" value="Unassembled WGS sequence"/>
</dbReference>
<dbReference type="EMBL" id="KV441487">
    <property type="protein sequence ID" value="OAG17099.1"/>
    <property type="molecule type" value="Genomic_DNA"/>
</dbReference>
<sequence length="445" mass="48399">MSFREAVAAFLAIAITGFLDVLWLKVTVVCCLNHWAFINAAGILEPVFGPLRESQGALGPTISRVWSERTWHAIQVGLGFVSMILAVAHLTSVEAEPYLIMWGVFARPAAKLVANGSSAREPEGWWQVVSTRISDVLTRFPPFQYIPNIYKAPVVLLAFSLALLWALWLGLEQIMPWFITQVSLGSTVIASDLHMVKRGSPSAASSVWAPALLSAAVTLACHIHKTWQDGQKEIANNVMQKAVVEQLTGLVKQQKAMAEQLIVFNNELPDLIAHAVAQQLKATVSPQPTACSVQYHTSNGLSVLPVPPIMTSVHTADISSEVMSVMGSMSESIEIDSVVCRKSEDQVASTPPLTTDSKISTNRCHGEECYTLDCSAKRSTGGFCSDELESPAKSTELLDRFRQDKSRNTDSLNGLSEEDDDVDRDISVGSPSNSSVWVHVANPDV</sequence>
<evidence type="ECO:0000313" key="4">
    <source>
        <dbReference type="Proteomes" id="UP000077248"/>
    </source>
</evidence>
<feature type="transmembrane region" description="Helical" evidence="2">
    <location>
        <begin position="71"/>
        <end position="91"/>
    </location>
</feature>
<gene>
    <name evidence="3" type="ORF">CC77DRAFT_1064366</name>
</gene>
<evidence type="ECO:0000313" key="3">
    <source>
        <dbReference type="EMBL" id="OAG17099.1"/>
    </source>
</evidence>
<feature type="region of interest" description="Disordered" evidence="1">
    <location>
        <begin position="403"/>
        <end position="435"/>
    </location>
</feature>
<keyword evidence="2" id="KW-0812">Transmembrane</keyword>
<keyword evidence="2" id="KW-0472">Membrane</keyword>
<evidence type="ECO:0000256" key="2">
    <source>
        <dbReference type="SAM" id="Phobius"/>
    </source>
</evidence>
<keyword evidence="4" id="KW-1185">Reference proteome</keyword>
<dbReference type="GeneID" id="29114310"/>
<protein>
    <submittedName>
        <fullName evidence="3">Uncharacterized protein</fullName>
    </submittedName>
</protein>
<feature type="transmembrane region" description="Helical" evidence="2">
    <location>
        <begin position="149"/>
        <end position="168"/>
    </location>
</feature>
<name>A0A177DE56_ALTAL</name>
<keyword evidence="2" id="KW-1133">Transmembrane helix</keyword>
<dbReference type="RefSeq" id="XP_018382520.1">
    <property type="nucleotide sequence ID" value="XM_018528716.1"/>
</dbReference>
<feature type="transmembrane region" description="Helical" evidence="2">
    <location>
        <begin position="6"/>
        <end position="24"/>
    </location>
</feature>